<name>A0A345AS88_9CAUD</name>
<evidence type="ECO:0000313" key="1">
    <source>
        <dbReference type="EMBL" id="AXF39692.1"/>
    </source>
</evidence>
<organism evidence="1 2">
    <name type="scientific">Paenibacillus phage Kawika</name>
    <dbReference type="NCBI Taxonomy" id="2249777"/>
    <lineage>
        <taxon>Viruses</taxon>
        <taxon>Duplodnaviria</taxon>
        <taxon>Heunggongvirae</taxon>
        <taxon>Uroviricota</taxon>
        <taxon>Caudoviricetes</taxon>
        <taxon>Fernvirus</taxon>
        <taxon>Fernvirus kawika</taxon>
    </lineage>
</organism>
<reference evidence="2" key="1">
    <citation type="submission" date="2018-06" db="EMBL/GenBank/DDBJ databases">
        <authorList>
            <person name="Furiman D.A."/>
            <person name="Rai P."/>
            <person name="Ward A.T."/>
            <person name="Fajardo C.P."/>
            <person name="Breakwell D.P."/>
            <person name="Grose J.H."/>
            <person name="Hope S."/>
            <person name="Tsourkas P.K."/>
        </authorList>
    </citation>
    <scope>NUCLEOTIDE SEQUENCE [LARGE SCALE GENOMIC DNA]</scope>
</reference>
<keyword evidence="2" id="KW-1185">Reference proteome</keyword>
<accession>A0A345AS88</accession>
<evidence type="ECO:0000313" key="2">
    <source>
        <dbReference type="Proteomes" id="UP000255623"/>
    </source>
</evidence>
<dbReference type="Proteomes" id="UP000255623">
    <property type="component" value="Segment"/>
</dbReference>
<gene>
    <name evidence="1" type="ORF">KAWIKA_68</name>
</gene>
<sequence length="154" mass="18437">MLEKIGIDSAVLFSHYQTYQQLKLLRDMEDFIITHKKHCEAVGQRFDEVSFQERVSVTSLTTSCSFEEAFQREKEKEEARLYGFYEHKFESVVGAFKAVYECIEELTKRLWELLSRWMTIDIPNKKIWNEVCTHRIHPQVIDRRPRMIVARSRC</sequence>
<protein>
    <submittedName>
        <fullName evidence="1">Uncharacterized protein</fullName>
    </submittedName>
</protein>
<dbReference type="EMBL" id="MH431936">
    <property type="protein sequence ID" value="AXF39692.1"/>
    <property type="molecule type" value="Genomic_DNA"/>
</dbReference>
<proteinExistence type="predicted"/>